<dbReference type="Proteomes" id="UP000247459">
    <property type="component" value="Unassembled WGS sequence"/>
</dbReference>
<accession>A0A2W0CU55</accession>
<reference evidence="1 2" key="1">
    <citation type="submission" date="2018-01" db="EMBL/GenBank/DDBJ databases">
        <title>Genome sequence of the PGP bacterium Paenibacillus illinoisensis E3.</title>
        <authorList>
            <person name="Rolli E."/>
            <person name="Marasco R."/>
            <person name="Bessem C."/>
            <person name="Michoud G."/>
            <person name="Gaiarsa S."/>
            <person name="Borin S."/>
            <person name="Daffonchio D."/>
        </authorList>
    </citation>
    <scope>NUCLEOTIDE SEQUENCE [LARGE SCALE GENOMIC DNA]</scope>
    <source>
        <strain evidence="1 2">E3</strain>
    </source>
</reference>
<dbReference type="OrthoDB" id="2664949at2"/>
<evidence type="ECO:0000313" key="1">
    <source>
        <dbReference type="EMBL" id="PYY27171.1"/>
    </source>
</evidence>
<evidence type="ECO:0000313" key="2">
    <source>
        <dbReference type="Proteomes" id="UP000247459"/>
    </source>
</evidence>
<protein>
    <submittedName>
        <fullName evidence="1">Integrase catalytic region</fullName>
    </submittedName>
</protein>
<sequence>MDDRVVDQEQFALVTIQGICFRDQYYSCREALKERWYEKAMIKGWMITIYKYNVHEDKLILRPSQNKPDIICSRINDVEISTKNREAYFTQMQQLKRMPRRKRQRKDRNKL</sequence>
<gene>
    <name evidence="1" type="ORF">PIL02S_04670</name>
</gene>
<proteinExistence type="predicted"/>
<comment type="caution">
    <text evidence="1">The sequence shown here is derived from an EMBL/GenBank/DDBJ whole genome shotgun (WGS) entry which is preliminary data.</text>
</comment>
<dbReference type="EMBL" id="PRLG01000022">
    <property type="protein sequence ID" value="PYY27171.1"/>
    <property type="molecule type" value="Genomic_DNA"/>
</dbReference>
<organism evidence="1 2">
    <name type="scientific">Paenibacillus illinoisensis</name>
    <dbReference type="NCBI Taxonomy" id="59845"/>
    <lineage>
        <taxon>Bacteria</taxon>
        <taxon>Bacillati</taxon>
        <taxon>Bacillota</taxon>
        <taxon>Bacilli</taxon>
        <taxon>Bacillales</taxon>
        <taxon>Paenibacillaceae</taxon>
        <taxon>Paenibacillus</taxon>
    </lineage>
</organism>
<name>A0A2W0CU55_9BACL</name>
<dbReference type="RefSeq" id="WP_110821645.1">
    <property type="nucleotide sequence ID" value="NZ_PRLG01000022.1"/>
</dbReference>
<dbReference type="AlphaFoldDB" id="A0A2W0CU55"/>